<dbReference type="KEGG" id="ccp:CHC_T00001896001"/>
<keyword evidence="4" id="KW-1185">Reference proteome</keyword>
<sequence>MDARLLQFYTIPGPTPLHALHSLLTRCSHAHSSGHRHSSHTTAATSLIPPRPFLGTSYAPDRCSG</sequence>
<evidence type="ECO:0000256" key="1">
    <source>
        <dbReference type="SAM" id="MobiDB-lite"/>
    </source>
</evidence>
<evidence type="ECO:0000313" key="3">
    <source>
        <dbReference type="EMBL" id="CDF35344.1"/>
    </source>
</evidence>
<dbReference type="Proteomes" id="UP000012073">
    <property type="component" value="Unassembled WGS sequence"/>
</dbReference>
<name>R7Q5A0_CHOCR</name>
<dbReference type="EMBL" id="HG001637">
    <property type="protein sequence ID" value="CDF33204.1"/>
    <property type="molecule type" value="Genomic_DNA"/>
</dbReference>
<organism evidence="2 4">
    <name type="scientific">Chondrus crispus</name>
    <name type="common">Carrageen Irish moss</name>
    <name type="synonym">Polymorpha crispa</name>
    <dbReference type="NCBI Taxonomy" id="2769"/>
    <lineage>
        <taxon>Eukaryota</taxon>
        <taxon>Rhodophyta</taxon>
        <taxon>Florideophyceae</taxon>
        <taxon>Rhodymeniophycidae</taxon>
        <taxon>Gigartinales</taxon>
        <taxon>Gigartinaceae</taxon>
        <taxon>Chondrus</taxon>
    </lineage>
</organism>
<protein>
    <submittedName>
        <fullName evidence="2">Uncharacterized protein</fullName>
    </submittedName>
</protein>
<dbReference type="RefSeq" id="XP_005715163.1">
    <property type="nucleotide sequence ID" value="XM_005715106.1"/>
</dbReference>
<dbReference type="GeneID" id="17322962"/>
<dbReference type="AlphaFoldDB" id="R7Q5A0"/>
<dbReference type="Gramene" id="CDF33204">
    <property type="protein sequence ID" value="CDF33204"/>
    <property type="gene ID" value="CHC_T00001896001"/>
</dbReference>
<dbReference type="EMBL" id="HG001729">
    <property type="protein sequence ID" value="CDF35344.1"/>
    <property type="molecule type" value="Genomic_DNA"/>
</dbReference>
<dbReference type="RefSeq" id="XP_005713007.1">
    <property type="nucleotide sequence ID" value="XM_005712950.1"/>
</dbReference>
<proteinExistence type="predicted"/>
<reference evidence="2" key="3">
    <citation type="submission" date="2013-05" db="EMBL/GenBank/DDBJ databases">
        <authorList>
            <person name="Genoscope - CEA"/>
        </authorList>
    </citation>
    <scope>NUCLEOTIDE SEQUENCE</scope>
    <source>
        <strain evidence="2">Stackhouse</strain>
    </source>
</reference>
<feature type="region of interest" description="Disordered" evidence="1">
    <location>
        <begin position="31"/>
        <end position="53"/>
    </location>
</feature>
<evidence type="ECO:0000313" key="4">
    <source>
        <dbReference type="Proteomes" id="UP000012073"/>
    </source>
</evidence>
<reference evidence="2" key="2">
    <citation type="journal article" date="2013" name="Proc. Natl. Acad. Sci. U.S.A.">
        <title>Genome structure and metabolic features in the red seaweed Chondrus crispus shed light on evolution of the Archaeplastida.</title>
        <authorList>
            <person name="Collen J."/>
            <person name="Porcel B."/>
            <person name="Carre W."/>
            <person name="Ball S.G."/>
            <person name="Chaparro C."/>
            <person name="Tonon T."/>
            <person name="Barbeyron T."/>
            <person name="Michel G."/>
            <person name="Noel B."/>
            <person name="Valentin K."/>
            <person name="Elias M."/>
            <person name="Artiguenave F."/>
            <person name="Arun A."/>
            <person name="Aury J.M."/>
            <person name="Barbosa-Neto J.F."/>
            <person name="Bothwell J.H."/>
            <person name="Bouget F.Y."/>
            <person name="Brillet L."/>
            <person name="Cabello-Hurtado F."/>
            <person name="Capella-Gutierrez S."/>
            <person name="Charrier B."/>
            <person name="Cladiere L."/>
            <person name="Cock J.M."/>
            <person name="Coelho S.M."/>
            <person name="Colleoni C."/>
            <person name="Czjzek M."/>
            <person name="Da Silva C."/>
            <person name="Delage L."/>
            <person name="Denoeud F."/>
            <person name="Deschamps P."/>
            <person name="Dittami S.M."/>
            <person name="Gabalden T."/>
            <person name="Gachon C.M."/>
            <person name="Groisillier A."/>
            <person name="Herve C."/>
            <person name="Jabbari K."/>
            <person name="Katinka M."/>
            <person name="Kloareg B."/>
            <person name="Kowalczyk N."/>
            <person name="Labadie K."/>
            <person name="Leblanc C."/>
            <person name="Lopez P.J."/>
            <person name="McLachlan D.H."/>
            <person name="Meslet-Cladiere L."/>
            <person name="Moustafa A."/>
            <person name="Nehr Z."/>
            <person name="Nyvall Collen P."/>
            <person name="Panaud O."/>
            <person name="Partensky F."/>
            <person name="Poulain J."/>
            <person name="Rensing S.A."/>
            <person name="Rousvoal S."/>
            <person name="Samson G."/>
            <person name="Symeonidi A."/>
            <person name="Weissenbach J."/>
            <person name="Zambounis A."/>
            <person name="Wincker P."/>
            <person name="Boyen C."/>
        </authorList>
    </citation>
    <scope>NUCLEOTIDE SEQUENCE [LARGE SCALE GENOMIC DNA]</scope>
    <source>
        <strain evidence="2">Stackhouse</strain>
    </source>
</reference>
<gene>
    <name evidence="2" type="ORF">CHC_T00001896001</name>
    <name evidence="3" type="ORF">CHC_T00003403001</name>
</gene>
<accession>R7Q5A0</accession>
<dbReference type="GeneID" id="17320722"/>
<dbReference type="Gramene" id="CDF35344">
    <property type="protein sequence ID" value="CDF35344"/>
    <property type="gene ID" value="CHC_T00003403001"/>
</dbReference>
<dbReference type="KEGG" id="ccp:CHC_T00003403001"/>
<evidence type="ECO:0000313" key="2">
    <source>
        <dbReference type="EMBL" id="CDF33204.1"/>
    </source>
</evidence>
<reference evidence="4" key="1">
    <citation type="journal article" date="2013" name="Proc. Natl. Acad. Sci. U.S.A.">
        <title>Genome structure and metabolic features in the red seaweed Chondrus crispus shed light on evolution of the Archaeplastida.</title>
        <authorList>
            <person name="Collen J."/>
            <person name="Porcel B."/>
            <person name="Carre W."/>
            <person name="Ball S.G."/>
            <person name="Chaparro C."/>
            <person name="Tonon T."/>
            <person name="Barbeyron T."/>
            <person name="Michel G."/>
            <person name="Noel B."/>
            <person name="Valentin K."/>
            <person name="Elias M."/>
            <person name="Artiguenave F."/>
            <person name="Arun A."/>
            <person name="Aury J.M."/>
            <person name="Barbosa-Neto J.F."/>
            <person name="Bothwell J.H."/>
            <person name="Bouget F.Y."/>
            <person name="Brillet L."/>
            <person name="Cabello-Hurtado F."/>
            <person name="Capella-Gutierrez S."/>
            <person name="Charrier B."/>
            <person name="Cladiere L."/>
            <person name="Cock J.M."/>
            <person name="Coelho S.M."/>
            <person name="Colleoni C."/>
            <person name="Czjzek M."/>
            <person name="Da Silva C."/>
            <person name="Delage L."/>
            <person name="Denoeud F."/>
            <person name="Deschamps P."/>
            <person name="Dittami S.M."/>
            <person name="Gabaldon T."/>
            <person name="Gachon C.M."/>
            <person name="Groisillier A."/>
            <person name="Herve C."/>
            <person name="Jabbari K."/>
            <person name="Katinka M."/>
            <person name="Kloareg B."/>
            <person name="Kowalczyk N."/>
            <person name="Labadie K."/>
            <person name="Leblanc C."/>
            <person name="Lopez P.J."/>
            <person name="McLachlan D.H."/>
            <person name="Meslet-Cladiere L."/>
            <person name="Moustafa A."/>
            <person name="Nehr Z."/>
            <person name="Nyvall Collen P."/>
            <person name="Panaud O."/>
            <person name="Partensky F."/>
            <person name="Poulain J."/>
            <person name="Rensing S.A."/>
            <person name="Rousvoal S."/>
            <person name="Samson G."/>
            <person name="Symeonidi A."/>
            <person name="Weissenbach J."/>
            <person name="Zambounis A."/>
            <person name="Wincker P."/>
            <person name="Boyen C."/>
        </authorList>
    </citation>
    <scope>NUCLEOTIDE SEQUENCE [LARGE SCALE GENOMIC DNA]</scope>
    <source>
        <strain evidence="4">cv. Stackhouse</strain>
    </source>
</reference>